<keyword evidence="2" id="KW-1185">Reference proteome</keyword>
<name>A0A8H7V396_9FUNG</name>
<accession>A0A8H7V396</accession>
<evidence type="ECO:0000313" key="2">
    <source>
        <dbReference type="Proteomes" id="UP000603453"/>
    </source>
</evidence>
<comment type="caution">
    <text evidence="1">The sequence shown here is derived from an EMBL/GenBank/DDBJ whole genome shotgun (WGS) entry which is preliminary data.</text>
</comment>
<proteinExistence type="predicted"/>
<dbReference type="OrthoDB" id="2225190at2759"/>
<dbReference type="EMBL" id="JAEPRD010000036">
    <property type="protein sequence ID" value="KAG2205580.1"/>
    <property type="molecule type" value="Genomic_DNA"/>
</dbReference>
<reference evidence="1" key="1">
    <citation type="submission" date="2020-12" db="EMBL/GenBank/DDBJ databases">
        <title>Metabolic potential, ecology and presence of endohyphal bacteria is reflected in genomic diversity of Mucoromycotina.</title>
        <authorList>
            <person name="Muszewska A."/>
            <person name="Okrasinska A."/>
            <person name="Steczkiewicz K."/>
            <person name="Drgas O."/>
            <person name="Orlowska M."/>
            <person name="Perlinska-Lenart U."/>
            <person name="Aleksandrzak-Piekarczyk T."/>
            <person name="Szatraj K."/>
            <person name="Zielenkiewicz U."/>
            <person name="Pilsyk S."/>
            <person name="Malc E."/>
            <person name="Mieczkowski P."/>
            <person name="Kruszewska J.S."/>
            <person name="Biernat P."/>
            <person name="Pawlowska J."/>
        </authorList>
    </citation>
    <scope>NUCLEOTIDE SEQUENCE</scope>
    <source>
        <strain evidence="1">WA0000017839</strain>
    </source>
</reference>
<gene>
    <name evidence="1" type="ORF">INT47_005955</name>
</gene>
<protein>
    <submittedName>
        <fullName evidence="1">Uncharacterized protein</fullName>
    </submittedName>
</protein>
<organism evidence="1 2">
    <name type="scientific">Mucor saturninus</name>
    <dbReference type="NCBI Taxonomy" id="64648"/>
    <lineage>
        <taxon>Eukaryota</taxon>
        <taxon>Fungi</taxon>
        <taxon>Fungi incertae sedis</taxon>
        <taxon>Mucoromycota</taxon>
        <taxon>Mucoromycotina</taxon>
        <taxon>Mucoromycetes</taxon>
        <taxon>Mucorales</taxon>
        <taxon>Mucorineae</taxon>
        <taxon>Mucoraceae</taxon>
        <taxon>Mucor</taxon>
    </lineage>
</organism>
<evidence type="ECO:0000313" key="1">
    <source>
        <dbReference type="EMBL" id="KAG2205580.1"/>
    </source>
</evidence>
<sequence length="384" mass="43761">MSATSKSLIYFLPQFTCLTKLTFYRQDQDDVTLFDILLCCKNIIDLKYTSQASIPYRATSQVNTTDNKHLKRLTISSPISTSAYINYIRIVQPLDYLKLSTPQDRYEIFQVIEPFAEVFQKFKEVRLKFKGREASSIPPSLTDTFYSVLCKLKGDRNLLYDATFSDDGYASGDTVAICDNKLSFCYVVGESASLFSNNTYCLVDSKEIVKAVTINGRRSSFTGILNYAKTFPRAKNFNIDTHGFNCKINKTEVIINCSSPSQEIFAHLKDCSPHAETIAFEQEINFVCAVSETTWDLTAFKSLKSFSFIVGNCVNMVYYTFLAFKFIYGDFHCYKEILLKKNIPVVDTTFEDTFTVIVKVHSQLVKINCNTKKLTTQLNLKCIH</sequence>
<dbReference type="AlphaFoldDB" id="A0A8H7V396"/>
<dbReference type="Proteomes" id="UP000603453">
    <property type="component" value="Unassembled WGS sequence"/>
</dbReference>